<accession>A0A9P4XV66</accession>
<reference evidence="2" key="1">
    <citation type="journal article" date="2020" name="Phytopathology">
        <title>Genome sequence of the chestnut blight fungus Cryphonectria parasitica EP155: A fundamental resource for an archetypical invasive plant pathogen.</title>
        <authorList>
            <person name="Crouch J.A."/>
            <person name="Dawe A."/>
            <person name="Aerts A."/>
            <person name="Barry K."/>
            <person name="Churchill A.C.L."/>
            <person name="Grimwood J."/>
            <person name="Hillman B."/>
            <person name="Milgroom M.G."/>
            <person name="Pangilinan J."/>
            <person name="Smith M."/>
            <person name="Salamov A."/>
            <person name="Schmutz J."/>
            <person name="Yadav J."/>
            <person name="Grigoriev I.V."/>
            <person name="Nuss D."/>
        </authorList>
    </citation>
    <scope>NUCLEOTIDE SEQUENCE</scope>
    <source>
        <strain evidence="2">EP155</strain>
    </source>
</reference>
<dbReference type="AlphaFoldDB" id="A0A9P4XV66"/>
<gene>
    <name evidence="2" type="ORF">M406DRAFT_267117</name>
</gene>
<proteinExistence type="predicted"/>
<protein>
    <recommendedName>
        <fullName evidence="1">Peptide N-acetyl-beta-D-glucosaminyl asparaginase amidase A N-terminal domain-containing protein</fullName>
    </recommendedName>
</protein>
<dbReference type="GeneID" id="63834986"/>
<dbReference type="InterPro" id="IPR021102">
    <property type="entry name" value="PNGase_A"/>
</dbReference>
<evidence type="ECO:0000313" key="2">
    <source>
        <dbReference type="EMBL" id="KAF3761350.1"/>
    </source>
</evidence>
<dbReference type="InterPro" id="IPR056948">
    <property type="entry name" value="PNGaseA_N"/>
</dbReference>
<dbReference type="PANTHER" id="PTHR31104">
    <property type="entry name" value="PEPTIDE-N4-(N-ACETYL-BETA-GLUCOSAMINYL)ASPARAGINE AMIDASE A PROTEIN"/>
    <property type="match status" value="1"/>
</dbReference>
<dbReference type="Proteomes" id="UP000803844">
    <property type="component" value="Unassembled WGS sequence"/>
</dbReference>
<dbReference type="RefSeq" id="XP_040772329.1">
    <property type="nucleotide sequence ID" value="XM_040917857.1"/>
</dbReference>
<organism evidence="2 3">
    <name type="scientific">Cryphonectria parasitica (strain ATCC 38755 / EP155)</name>
    <dbReference type="NCBI Taxonomy" id="660469"/>
    <lineage>
        <taxon>Eukaryota</taxon>
        <taxon>Fungi</taxon>
        <taxon>Dikarya</taxon>
        <taxon>Ascomycota</taxon>
        <taxon>Pezizomycotina</taxon>
        <taxon>Sordariomycetes</taxon>
        <taxon>Sordariomycetidae</taxon>
        <taxon>Diaporthales</taxon>
        <taxon>Cryphonectriaceae</taxon>
        <taxon>Cryphonectria-Endothia species complex</taxon>
        <taxon>Cryphonectria</taxon>
    </lineage>
</organism>
<feature type="domain" description="Peptide N-acetyl-beta-D-glucosaminyl asparaginase amidase A N-terminal" evidence="1">
    <location>
        <begin position="1"/>
        <end position="273"/>
    </location>
</feature>
<keyword evidence="3" id="KW-1185">Reference proteome</keyword>
<evidence type="ECO:0000259" key="1">
    <source>
        <dbReference type="Pfam" id="PF12222"/>
    </source>
</evidence>
<comment type="caution">
    <text evidence="2">The sequence shown here is derived from an EMBL/GenBank/DDBJ whole genome shotgun (WGS) entry which is preliminary data.</text>
</comment>
<evidence type="ECO:0000313" key="3">
    <source>
        <dbReference type="Proteomes" id="UP000803844"/>
    </source>
</evidence>
<feature type="non-terminal residue" evidence="2">
    <location>
        <position position="1"/>
    </location>
</feature>
<dbReference type="Pfam" id="PF25156">
    <property type="entry name" value="PNGase_A_C"/>
    <property type="match status" value="1"/>
</dbReference>
<dbReference type="OrthoDB" id="9971669at2759"/>
<dbReference type="Pfam" id="PF12222">
    <property type="entry name" value="PNGaseA"/>
    <property type="match status" value="1"/>
</dbReference>
<sequence length="526" mass="55531">YLGAVEIFRTSTAEPQTQGISWTYMKDMSHYMALWKQPQTVIFDLPNIVDPTTTPPLTGTYNATLTASFFNASQSVSPADTIIPISARQSDNANSSSSSSQPSVFTIPSPDVSASNVITNFPRNVARAIFSVSATGQANEEFWWSNVLQSDTQTYNASSVTLFGYSPFREVQVLIDDQLAGVQWPFPVIFTGGVVPSLWSPLVGIDAFDLKEGEIDISPWLGLLCDGQPHNISIRVVGLNDDGSTNAILSPNTGDDWEVTGKIFVWLDADAGAITTGAPPTVSGQLPTIAVSQTLATNTTGYNDTLRYTTSVSRDFSVSGSIVTSSGTQTLSWTQALSHTDDGTLSNVGSNQIVTITTHGTDTSTTPNNGFVSTYTYPLHANITSEVLTNGTTRVSALLSRTKSVNRTAGPDGGEGFVSPSGLQLFAELPTTADLVGRITETSFTTTQSGTAVLLVPVDGNSTGYGGQSQMMRFGGGTAAGVLGDEPDTELYFRDVSVNSTGAVLSDVERLAGGDVVGMRLPATGE</sequence>
<name>A0A9P4XV66_CRYP1</name>
<dbReference type="EMBL" id="MU032351">
    <property type="protein sequence ID" value="KAF3761350.1"/>
    <property type="molecule type" value="Genomic_DNA"/>
</dbReference>